<evidence type="ECO:0000256" key="1">
    <source>
        <dbReference type="SAM" id="MobiDB-lite"/>
    </source>
</evidence>
<feature type="region of interest" description="Disordered" evidence="1">
    <location>
        <begin position="1"/>
        <end position="60"/>
    </location>
</feature>
<reference evidence="2 3" key="1">
    <citation type="submission" date="2014-02" db="EMBL/GenBank/DDBJ databases">
        <title>Genome sequence of Brachybacterium phenoliresistens strain W13A50.</title>
        <authorList>
            <person name="Wang X."/>
        </authorList>
    </citation>
    <scope>NUCLEOTIDE SEQUENCE [LARGE SCALE GENOMIC DNA]</scope>
    <source>
        <strain evidence="2 3">W13A50</strain>
    </source>
</reference>
<evidence type="ECO:0000313" key="2">
    <source>
        <dbReference type="EMBL" id="EWS79960.1"/>
    </source>
</evidence>
<comment type="caution">
    <text evidence="2">The sequence shown here is derived from an EMBL/GenBank/DDBJ whole genome shotgun (WGS) entry which is preliminary data.</text>
</comment>
<proteinExistence type="predicted"/>
<sequence>MDRRLGHGSSVLRRQVPRRRPVPPDRLRIGPAGSAAVRQVPEPPGSDGNTLDGRTRVNNQ</sequence>
<organism evidence="2 3">
    <name type="scientific">Brachybacterium phenoliresistens</name>
    <dbReference type="NCBI Taxonomy" id="396014"/>
    <lineage>
        <taxon>Bacteria</taxon>
        <taxon>Bacillati</taxon>
        <taxon>Actinomycetota</taxon>
        <taxon>Actinomycetes</taxon>
        <taxon>Micrococcales</taxon>
        <taxon>Dermabacteraceae</taxon>
        <taxon>Brachybacterium</taxon>
    </lineage>
</organism>
<dbReference type="Proteomes" id="UP000023067">
    <property type="component" value="Unassembled WGS sequence"/>
</dbReference>
<keyword evidence="3" id="KW-1185">Reference proteome</keyword>
<dbReference type="AlphaFoldDB" id="Z9JNG6"/>
<dbReference type="HOGENOM" id="CLU_2932224_0_0_11"/>
<name>Z9JNG6_9MICO</name>
<evidence type="ECO:0000313" key="3">
    <source>
        <dbReference type="Proteomes" id="UP000023067"/>
    </source>
</evidence>
<dbReference type="EMBL" id="JDYK01000021">
    <property type="protein sequence ID" value="EWS79960.1"/>
    <property type="molecule type" value="Genomic_DNA"/>
</dbReference>
<accession>Z9JNG6</accession>
<protein>
    <submittedName>
        <fullName evidence="2">Uncharacterized protein</fullName>
    </submittedName>
</protein>
<dbReference type="STRING" id="396014.BF93_08485"/>
<gene>
    <name evidence="2" type="ORF">BF93_08485</name>
</gene>